<dbReference type="InterPro" id="IPR035684">
    <property type="entry name" value="ArgRS_core"/>
</dbReference>
<comment type="similarity">
    <text evidence="1 9 10">Belongs to the class-I aminoacyl-tRNA synthetase family.</text>
</comment>
<dbReference type="InterPro" id="IPR005148">
    <property type="entry name" value="Arg-tRNA-synth_N"/>
</dbReference>
<dbReference type="Pfam" id="PF05746">
    <property type="entry name" value="DALR_1"/>
    <property type="match status" value="1"/>
</dbReference>
<dbReference type="SUPFAM" id="SSF47323">
    <property type="entry name" value="Anticodon-binding domain of a subclass of class I aminoacyl-tRNA synthetases"/>
    <property type="match status" value="1"/>
</dbReference>
<dbReference type="GO" id="GO:0005737">
    <property type="term" value="C:cytoplasm"/>
    <property type="evidence" value="ECO:0007669"/>
    <property type="project" value="UniProtKB-SubCell"/>
</dbReference>
<dbReference type="FunFam" id="1.10.730.10:FF:000006">
    <property type="entry name" value="Arginyl-tRNA synthetase 2, mitochondrial"/>
    <property type="match status" value="1"/>
</dbReference>
<dbReference type="InterPro" id="IPR014729">
    <property type="entry name" value="Rossmann-like_a/b/a_fold"/>
</dbReference>
<feature type="domain" description="Arginyl tRNA synthetase N-terminal" evidence="12">
    <location>
        <begin position="8"/>
        <end position="103"/>
    </location>
</feature>
<dbReference type="Gene3D" id="3.30.1360.70">
    <property type="entry name" value="Arginyl tRNA synthetase N-terminal domain"/>
    <property type="match status" value="1"/>
</dbReference>
<reference evidence="13 14" key="1">
    <citation type="journal article" date="2015" name="Nature">
        <title>rRNA introns, odd ribosomes, and small enigmatic genomes across a large radiation of phyla.</title>
        <authorList>
            <person name="Brown C.T."/>
            <person name="Hug L.A."/>
            <person name="Thomas B.C."/>
            <person name="Sharon I."/>
            <person name="Castelle C.J."/>
            <person name="Singh A."/>
            <person name="Wilkins M.J."/>
            <person name="Williams K.H."/>
            <person name="Banfield J.F."/>
        </authorList>
    </citation>
    <scope>NUCLEOTIDE SEQUENCE [LARGE SCALE GENOMIC DNA]</scope>
</reference>
<dbReference type="InterPro" id="IPR001412">
    <property type="entry name" value="aa-tRNA-synth_I_CS"/>
</dbReference>
<evidence type="ECO:0000256" key="3">
    <source>
        <dbReference type="ARBA" id="ARBA00022598"/>
    </source>
</evidence>
<dbReference type="EC" id="6.1.1.19" evidence="9"/>
<dbReference type="InterPro" id="IPR036695">
    <property type="entry name" value="Arg-tRNA-synth_N_sf"/>
</dbReference>
<dbReference type="SUPFAM" id="SSF55190">
    <property type="entry name" value="Arginyl-tRNA synthetase (ArgRS), N-terminal 'additional' domain"/>
    <property type="match status" value="1"/>
</dbReference>
<keyword evidence="3 9" id="KW-0436">Ligase</keyword>
<dbReference type="PRINTS" id="PR01038">
    <property type="entry name" value="TRNASYNTHARG"/>
</dbReference>
<keyword evidence="2 9" id="KW-0963">Cytoplasm</keyword>
<comment type="subcellular location">
    <subcellularLocation>
        <location evidence="9">Cytoplasm</location>
    </subcellularLocation>
</comment>
<keyword evidence="4 9" id="KW-0547">Nucleotide-binding</keyword>
<evidence type="ECO:0000313" key="13">
    <source>
        <dbReference type="EMBL" id="KKQ49166.1"/>
    </source>
</evidence>
<protein>
    <recommendedName>
        <fullName evidence="9">Arginine--tRNA ligase</fullName>
        <ecNumber evidence="9">6.1.1.19</ecNumber>
    </recommendedName>
    <alternativeName>
        <fullName evidence="9">Arginyl-tRNA synthetase</fullName>
        <shortName evidence="9">ArgRS</shortName>
    </alternativeName>
</protein>
<dbReference type="EMBL" id="LBTX01000018">
    <property type="protein sequence ID" value="KKQ49166.1"/>
    <property type="molecule type" value="Genomic_DNA"/>
</dbReference>
<comment type="subunit">
    <text evidence="9">Monomer.</text>
</comment>
<evidence type="ECO:0000256" key="6">
    <source>
        <dbReference type="ARBA" id="ARBA00022917"/>
    </source>
</evidence>
<dbReference type="HAMAP" id="MF_00123">
    <property type="entry name" value="Arg_tRNA_synth"/>
    <property type="match status" value="1"/>
</dbReference>
<evidence type="ECO:0000256" key="1">
    <source>
        <dbReference type="ARBA" id="ARBA00005594"/>
    </source>
</evidence>
<evidence type="ECO:0000259" key="12">
    <source>
        <dbReference type="SMART" id="SM01016"/>
    </source>
</evidence>
<gene>
    <name evidence="9" type="primary">argS</name>
    <name evidence="13" type="ORF">US68_C0018G0012</name>
</gene>
<dbReference type="PANTHER" id="PTHR11956">
    <property type="entry name" value="ARGINYL-TRNA SYNTHETASE"/>
    <property type="match status" value="1"/>
</dbReference>
<dbReference type="InterPro" id="IPR009080">
    <property type="entry name" value="tRNAsynth_Ia_anticodon-bd"/>
</dbReference>
<evidence type="ECO:0000256" key="10">
    <source>
        <dbReference type="RuleBase" id="RU363038"/>
    </source>
</evidence>
<dbReference type="NCBIfam" id="TIGR00456">
    <property type="entry name" value="argS"/>
    <property type="match status" value="1"/>
</dbReference>
<comment type="catalytic activity">
    <reaction evidence="8 9">
        <text>tRNA(Arg) + L-arginine + ATP = L-arginyl-tRNA(Arg) + AMP + diphosphate</text>
        <dbReference type="Rhea" id="RHEA:20301"/>
        <dbReference type="Rhea" id="RHEA-COMP:9658"/>
        <dbReference type="Rhea" id="RHEA-COMP:9673"/>
        <dbReference type="ChEBI" id="CHEBI:30616"/>
        <dbReference type="ChEBI" id="CHEBI:32682"/>
        <dbReference type="ChEBI" id="CHEBI:33019"/>
        <dbReference type="ChEBI" id="CHEBI:78442"/>
        <dbReference type="ChEBI" id="CHEBI:78513"/>
        <dbReference type="ChEBI" id="CHEBI:456215"/>
        <dbReference type="EC" id="6.1.1.19"/>
    </reaction>
</comment>
<dbReference type="InterPro" id="IPR008909">
    <property type="entry name" value="DALR_anticod-bd"/>
</dbReference>
<dbReference type="InterPro" id="IPR001278">
    <property type="entry name" value="Arg-tRNA-ligase"/>
</dbReference>
<evidence type="ECO:0000256" key="2">
    <source>
        <dbReference type="ARBA" id="ARBA00022490"/>
    </source>
</evidence>
<dbReference type="GO" id="GO:0005524">
    <property type="term" value="F:ATP binding"/>
    <property type="evidence" value="ECO:0007669"/>
    <property type="project" value="UniProtKB-UniRule"/>
</dbReference>
<feature type="short sequence motif" description="'HIGH' region" evidence="9">
    <location>
        <begin position="141"/>
        <end position="151"/>
    </location>
</feature>
<dbReference type="Gene3D" id="3.40.50.620">
    <property type="entry name" value="HUPs"/>
    <property type="match status" value="1"/>
</dbReference>
<dbReference type="Pfam" id="PF03485">
    <property type="entry name" value="Arg_tRNA_synt_N"/>
    <property type="match status" value="1"/>
</dbReference>
<evidence type="ECO:0000256" key="4">
    <source>
        <dbReference type="ARBA" id="ARBA00022741"/>
    </source>
</evidence>
<dbReference type="SMART" id="SM01016">
    <property type="entry name" value="Arg_tRNA_synt_N"/>
    <property type="match status" value="1"/>
</dbReference>
<keyword evidence="6 9" id="KW-0648">Protein biosynthesis</keyword>
<dbReference type="Proteomes" id="UP000034231">
    <property type="component" value="Unassembled WGS sequence"/>
</dbReference>
<feature type="domain" description="DALR anticodon binding" evidence="11">
    <location>
        <begin position="496"/>
        <end position="609"/>
    </location>
</feature>
<dbReference type="Gene3D" id="1.10.730.10">
    <property type="entry name" value="Isoleucyl-tRNA Synthetase, Domain 1"/>
    <property type="match status" value="1"/>
</dbReference>
<comment type="caution">
    <text evidence="13">The sequence shown here is derived from an EMBL/GenBank/DDBJ whole genome shotgun (WGS) entry which is preliminary data.</text>
</comment>
<dbReference type="GO" id="GO:0006420">
    <property type="term" value="P:arginyl-tRNA aminoacylation"/>
    <property type="evidence" value="ECO:0007669"/>
    <property type="project" value="UniProtKB-UniRule"/>
</dbReference>
<evidence type="ECO:0000256" key="9">
    <source>
        <dbReference type="HAMAP-Rule" id="MF_00123"/>
    </source>
</evidence>
<proteinExistence type="inferred from homology"/>
<name>A0A0G0L963_9BACT</name>
<dbReference type="AlphaFoldDB" id="A0A0G0L963"/>
<organism evidence="13 14">
    <name type="scientific">Candidatus Shapirobacteria bacterium GW2011_GWE1_38_10</name>
    <dbReference type="NCBI Taxonomy" id="1618488"/>
    <lineage>
        <taxon>Bacteria</taxon>
        <taxon>Candidatus Shapironibacteriota</taxon>
    </lineage>
</organism>
<dbReference type="GO" id="GO:0004814">
    <property type="term" value="F:arginine-tRNA ligase activity"/>
    <property type="evidence" value="ECO:0007669"/>
    <property type="project" value="UniProtKB-UniRule"/>
</dbReference>
<accession>A0A0G0L963</accession>
<dbReference type="SUPFAM" id="SSF52374">
    <property type="entry name" value="Nucleotidylyl transferase"/>
    <property type="match status" value="1"/>
</dbReference>
<dbReference type="SMART" id="SM00836">
    <property type="entry name" value="DALR_1"/>
    <property type="match status" value="1"/>
</dbReference>
<evidence type="ECO:0000313" key="14">
    <source>
        <dbReference type="Proteomes" id="UP000034231"/>
    </source>
</evidence>
<dbReference type="PROSITE" id="PS00178">
    <property type="entry name" value="AA_TRNA_LIGASE_I"/>
    <property type="match status" value="1"/>
</dbReference>
<sequence>MEFFDFKRRLVSNIKDACEKTCLMYDLNFSDLNLEEKAILENTTNLDFGDYTTNVAMVIAQKYGVNPVEIGQKISDHLKKSADLRSIVKSIDVVRPGFINIILKEKILLDSTNEILDVNQFKQKLVSLQTNKQILVEHTSPNTNKSLHIGHLRNNLLGMTVIRLLRAIGNDVISDCLYNDRGIHISKAMWGYLKNGHLKEPWRELIVYWHTHKNEWPTPQLLNLKPDHFIENFYKIGVESEDNEVFMKEMREMLVAWEEGDTLVRDLWKMLNNWVYEGFAITYKLIDSIHDNNWYESEFYKDAKKTVDTGLKKGVFRRLEGGAVLTNLSTFNLPDCIVQRSDGTSMYFTQDIYLTRLKIKKFPCDEYIWVVGPEQQLHLKQVFAVCKQLGISKDANLTHLWYGYVFLKNQGKMSSRKGTVVSIDSLVEESAKKALELINKSATNKEEIHFDNKEKIAEKIGLSAIKYAILKVDKYKDIYFDWDEALNIKGNCGPYIQYTFTRCFSVLNKKGLEPRGKIIVKSEMEKAEKDLLRSLYKLPEVIILAAESYSPHYLTQFIYEISQKYNSFYEECKIIGSDSESFRIFLTEATSTVLKFGLEILGIETVERM</sequence>
<keyword evidence="5 9" id="KW-0067">ATP-binding</keyword>
<evidence type="ECO:0000256" key="8">
    <source>
        <dbReference type="ARBA" id="ARBA00049339"/>
    </source>
</evidence>
<keyword evidence="7 9" id="KW-0030">Aminoacyl-tRNA synthetase</keyword>
<dbReference type="Pfam" id="PF00750">
    <property type="entry name" value="tRNA-synt_1d"/>
    <property type="match status" value="1"/>
</dbReference>
<evidence type="ECO:0000259" key="11">
    <source>
        <dbReference type="SMART" id="SM00836"/>
    </source>
</evidence>
<dbReference type="PANTHER" id="PTHR11956:SF5">
    <property type="entry name" value="ARGININE--TRNA LIGASE, CYTOPLASMIC"/>
    <property type="match status" value="1"/>
</dbReference>
<evidence type="ECO:0000256" key="5">
    <source>
        <dbReference type="ARBA" id="ARBA00022840"/>
    </source>
</evidence>
<evidence type="ECO:0000256" key="7">
    <source>
        <dbReference type="ARBA" id="ARBA00023146"/>
    </source>
</evidence>